<organism evidence="10 11">
    <name type="scientific">Anseongella ginsenosidimutans</name>
    <dbReference type="NCBI Taxonomy" id="496056"/>
    <lineage>
        <taxon>Bacteria</taxon>
        <taxon>Pseudomonadati</taxon>
        <taxon>Bacteroidota</taxon>
        <taxon>Sphingobacteriia</taxon>
        <taxon>Sphingobacteriales</taxon>
        <taxon>Sphingobacteriaceae</taxon>
        <taxon>Anseongella</taxon>
    </lineage>
</organism>
<dbReference type="RefSeq" id="WP_132128874.1">
    <property type="nucleotide sequence ID" value="NZ_CP042432.1"/>
</dbReference>
<dbReference type="InterPro" id="IPR004789">
    <property type="entry name" value="Acetalactate_synth_ssu"/>
</dbReference>
<dbReference type="Pfam" id="PF10369">
    <property type="entry name" value="ALS_ss_C"/>
    <property type="match status" value="1"/>
</dbReference>
<dbReference type="InterPro" id="IPR045865">
    <property type="entry name" value="ACT-like_dom_sf"/>
</dbReference>
<dbReference type="UniPathway" id="UPA00049">
    <property type="reaction ID" value="UER00059"/>
</dbReference>
<comment type="pathway">
    <text evidence="2 8">Amino-acid biosynthesis; L-valine biosynthesis; L-valine from pyruvate: step 1/4.</text>
</comment>
<feature type="domain" description="ACT" evidence="9">
    <location>
        <begin position="6"/>
        <end position="81"/>
    </location>
</feature>
<comment type="catalytic activity">
    <reaction evidence="7 8">
        <text>2 pyruvate + H(+) = (2S)-2-acetolactate + CO2</text>
        <dbReference type="Rhea" id="RHEA:25249"/>
        <dbReference type="ChEBI" id="CHEBI:15361"/>
        <dbReference type="ChEBI" id="CHEBI:15378"/>
        <dbReference type="ChEBI" id="CHEBI:16526"/>
        <dbReference type="ChEBI" id="CHEBI:58476"/>
        <dbReference type="EC" id="2.2.1.6"/>
    </reaction>
</comment>
<comment type="similarity">
    <text evidence="3 8">Belongs to the acetolactate synthase small subunit family.</text>
</comment>
<dbReference type="Proteomes" id="UP000295807">
    <property type="component" value="Unassembled WGS sequence"/>
</dbReference>
<dbReference type="GO" id="GO:0009099">
    <property type="term" value="P:L-valine biosynthetic process"/>
    <property type="evidence" value="ECO:0007669"/>
    <property type="project" value="UniProtKB-UniRule"/>
</dbReference>
<reference evidence="10 11" key="1">
    <citation type="submission" date="2019-03" db="EMBL/GenBank/DDBJ databases">
        <title>Genomic Encyclopedia of Type Strains, Phase IV (KMG-IV): sequencing the most valuable type-strain genomes for metagenomic binning, comparative biology and taxonomic classification.</title>
        <authorList>
            <person name="Goeker M."/>
        </authorList>
    </citation>
    <scope>NUCLEOTIDE SEQUENCE [LARGE SCALE GENOMIC DNA]</scope>
    <source>
        <strain evidence="10 11">DSM 21100</strain>
    </source>
</reference>
<name>A0A4R3KVA1_9SPHI</name>
<dbReference type="InterPro" id="IPR039557">
    <property type="entry name" value="AHAS_ACT"/>
</dbReference>
<dbReference type="EC" id="2.2.1.6" evidence="8"/>
<evidence type="ECO:0000256" key="1">
    <source>
        <dbReference type="ARBA" id="ARBA00004974"/>
    </source>
</evidence>
<evidence type="ECO:0000313" key="11">
    <source>
        <dbReference type="Proteomes" id="UP000295807"/>
    </source>
</evidence>
<comment type="pathway">
    <text evidence="1 8">Amino-acid biosynthesis; L-isoleucine biosynthesis; L-isoleucine from 2-oxobutanoate: step 1/4.</text>
</comment>
<dbReference type="GO" id="GO:0003984">
    <property type="term" value="F:acetolactate synthase activity"/>
    <property type="evidence" value="ECO:0007669"/>
    <property type="project" value="UniProtKB-UniRule"/>
</dbReference>
<evidence type="ECO:0000256" key="5">
    <source>
        <dbReference type="ARBA" id="ARBA00022605"/>
    </source>
</evidence>
<dbReference type="PANTHER" id="PTHR30239">
    <property type="entry name" value="ACETOLACTATE SYNTHASE SMALL SUBUNIT"/>
    <property type="match status" value="1"/>
</dbReference>
<dbReference type="InterPro" id="IPR027271">
    <property type="entry name" value="Acetolactate_synth/TF_NikR_C"/>
</dbReference>
<keyword evidence="5 8" id="KW-0028">Amino-acid biosynthesis</keyword>
<dbReference type="PROSITE" id="PS51671">
    <property type="entry name" value="ACT"/>
    <property type="match status" value="1"/>
</dbReference>
<evidence type="ECO:0000259" key="9">
    <source>
        <dbReference type="PROSITE" id="PS51671"/>
    </source>
</evidence>
<dbReference type="SUPFAM" id="SSF55021">
    <property type="entry name" value="ACT-like"/>
    <property type="match status" value="2"/>
</dbReference>
<comment type="function">
    <text evidence="8">Catalyzes the conversion of 2 pyruvate molecules into acetolactate in the first common step of the biosynthetic pathway of the branched-amino acids such as leucine, isoleucine, and valine.</text>
</comment>
<dbReference type="NCBIfam" id="TIGR00119">
    <property type="entry name" value="acolac_sm"/>
    <property type="match status" value="1"/>
</dbReference>
<dbReference type="NCBIfam" id="NF008864">
    <property type="entry name" value="PRK11895.1"/>
    <property type="match status" value="1"/>
</dbReference>
<dbReference type="GO" id="GO:0005829">
    <property type="term" value="C:cytosol"/>
    <property type="evidence" value="ECO:0007669"/>
    <property type="project" value="TreeGrafter"/>
</dbReference>
<evidence type="ECO:0000256" key="6">
    <source>
        <dbReference type="ARBA" id="ARBA00023304"/>
    </source>
</evidence>
<dbReference type="Pfam" id="PF22629">
    <property type="entry name" value="ACT_AHAS_ss"/>
    <property type="match status" value="1"/>
</dbReference>
<gene>
    <name evidence="10" type="ORF">EDD80_104137</name>
</gene>
<dbReference type="GO" id="GO:0009097">
    <property type="term" value="P:isoleucine biosynthetic process"/>
    <property type="evidence" value="ECO:0007669"/>
    <property type="project" value="UniProtKB-UniRule"/>
</dbReference>
<dbReference type="AlphaFoldDB" id="A0A4R3KVA1"/>
<proteinExistence type="inferred from homology"/>
<evidence type="ECO:0000256" key="4">
    <source>
        <dbReference type="ARBA" id="ARBA00011744"/>
    </source>
</evidence>
<dbReference type="CDD" id="cd04878">
    <property type="entry name" value="ACT_AHAS"/>
    <property type="match status" value="1"/>
</dbReference>
<keyword evidence="6 8" id="KW-0100">Branched-chain amino acid biosynthesis</keyword>
<keyword evidence="11" id="KW-1185">Reference proteome</keyword>
<accession>A0A4R3KVA1</accession>
<dbReference type="Gene3D" id="3.30.70.1150">
    <property type="entry name" value="ACT-like. Chain A, domain 2"/>
    <property type="match status" value="1"/>
</dbReference>
<protein>
    <recommendedName>
        <fullName evidence="8">Acetolactate synthase small subunit</fullName>
        <shortName evidence="8">AHAS</shortName>
        <shortName evidence="8">ALS</shortName>
        <ecNumber evidence="8">2.2.1.6</ecNumber>
    </recommendedName>
    <alternativeName>
        <fullName evidence="8">Acetohydroxy-acid synthase small subunit</fullName>
    </alternativeName>
</protein>
<dbReference type="InterPro" id="IPR019455">
    <property type="entry name" value="Acetolactate_synth_ssu_C"/>
</dbReference>
<evidence type="ECO:0000256" key="2">
    <source>
        <dbReference type="ARBA" id="ARBA00005025"/>
    </source>
</evidence>
<evidence type="ECO:0000313" key="10">
    <source>
        <dbReference type="EMBL" id="TCS87787.1"/>
    </source>
</evidence>
<keyword evidence="8" id="KW-0808">Transferase</keyword>
<dbReference type="GO" id="GO:1990610">
    <property type="term" value="F:acetolactate synthase regulator activity"/>
    <property type="evidence" value="ECO:0007669"/>
    <property type="project" value="UniProtKB-UniRule"/>
</dbReference>
<dbReference type="OrthoDB" id="1523722at2"/>
<comment type="subunit">
    <text evidence="4 8">Dimer of large and small chains.</text>
</comment>
<dbReference type="EMBL" id="SMAD01000004">
    <property type="protein sequence ID" value="TCS87787.1"/>
    <property type="molecule type" value="Genomic_DNA"/>
</dbReference>
<evidence type="ECO:0000256" key="3">
    <source>
        <dbReference type="ARBA" id="ARBA00006341"/>
    </source>
</evidence>
<sequence length="176" mass="20444">MEKLYTICIFTENTLGLLNRISGIFTRRRINIESLSVSETERKGISRFTIVFKSDEREKVEKIVRQIRKIIEVLAVFGYEDPDLVFNELAFFKLDTKNAAGAKQLLEGYKRAKVLFEDEQILIIEKAGTEEEIYSFFKQLKPYGILEFVRSGRIALSRSEKGLAQYLPEAEWAYNI</sequence>
<evidence type="ECO:0000256" key="8">
    <source>
        <dbReference type="RuleBase" id="RU368092"/>
    </source>
</evidence>
<dbReference type="UniPathway" id="UPA00047">
    <property type="reaction ID" value="UER00055"/>
</dbReference>
<dbReference type="InterPro" id="IPR002912">
    <property type="entry name" value="ACT_dom"/>
</dbReference>
<dbReference type="PANTHER" id="PTHR30239:SF0">
    <property type="entry name" value="ACETOLACTATE SYNTHASE SMALL SUBUNIT 1, CHLOROPLASTIC"/>
    <property type="match status" value="1"/>
</dbReference>
<dbReference type="InterPro" id="IPR054480">
    <property type="entry name" value="AHAS_small-like_ACT"/>
</dbReference>
<dbReference type="Gene3D" id="3.30.70.260">
    <property type="match status" value="1"/>
</dbReference>
<comment type="caution">
    <text evidence="10">The sequence shown here is derived from an EMBL/GenBank/DDBJ whole genome shotgun (WGS) entry which is preliminary data.</text>
</comment>
<evidence type="ECO:0000256" key="7">
    <source>
        <dbReference type="ARBA" id="ARBA00048670"/>
    </source>
</evidence>